<dbReference type="EMBL" id="CAICTM010000178">
    <property type="protein sequence ID" value="CAB9503898.1"/>
    <property type="molecule type" value="Genomic_DNA"/>
</dbReference>
<protein>
    <recommendedName>
        <fullName evidence="4">Plastid lipid-associated protein/fibrillin conserved domain-containing protein</fullName>
    </recommendedName>
</protein>
<name>A0A9N8DJ23_9STRA</name>
<comment type="caution">
    <text evidence="2">The sequence shown here is derived from an EMBL/GenBank/DDBJ whole genome shotgun (WGS) entry which is preliminary data.</text>
</comment>
<evidence type="ECO:0000256" key="1">
    <source>
        <dbReference type="SAM" id="SignalP"/>
    </source>
</evidence>
<organism evidence="2 3">
    <name type="scientific">Seminavis robusta</name>
    <dbReference type="NCBI Taxonomy" id="568900"/>
    <lineage>
        <taxon>Eukaryota</taxon>
        <taxon>Sar</taxon>
        <taxon>Stramenopiles</taxon>
        <taxon>Ochrophyta</taxon>
        <taxon>Bacillariophyta</taxon>
        <taxon>Bacillariophyceae</taxon>
        <taxon>Bacillariophycidae</taxon>
        <taxon>Naviculales</taxon>
        <taxon>Naviculaceae</taxon>
        <taxon>Seminavis</taxon>
    </lineage>
</organism>
<dbReference type="AlphaFoldDB" id="A0A9N8DJ23"/>
<evidence type="ECO:0008006" key="4">
    <source>
        <dbReference type="Google" id="ProtNLM"/>
    </source>
</evidence>
<evidence type="ECO:0000313" key="2">
    <source>
        <dbReference type="EMBL" id="CAB9503898.1"/>
    </source>
</evidence>
<feature type="signal peptide" evidence="1">
    <location>
        <begin position="1"/>
        <end position="24"/>
    </location>
</feature>
<accession>A0A9N8DJ23</accession>
<gene>
    <name evidence="2" type="ORF">SEMRO_179_G078510.1</name>
</gene>
<dbReference type="OrthoDB" id="199943at2759"/>
<keyword evidence="3" id="KW-1185">Reference proteome</keyword>
<reference evidence="2" key="1">
    <citation type="submission" date="2020-06" db="EMBL/GenBank/DDBJ databases">
        <authorList>
            <consortium name="Plant Systems Biology data submission"/>
        </authorList>
    </citation>
    <scope>NUCLEOTIDE SEQUENCE</scope>
    <source>
        <strain evidence="2">D6</strain>
    </source>
</reference>
<proteinExistence type="predicted"/>
<dbReference type="Proteomes" id="UP001153069">
    <property type="component" value="Unassembled WGS sequence"/>
</dbReference>
<feature type="chain" id="PRO_5040277066" description="Plastid lipid-associated protein/fibrillin conserved domain-containing protein" evidence="1">
    <location>
        <begin position="25"/>
        <end position="249"/>
    </location>
</feature>
<keyword evidence="1" id="KW-0732">Signal</keyword>
<evidence type="ECO:0000313" key="3">
    <source>
        <dbReference type="Proteomes" id="UP001153069"/>
    </source>
</evidence>
<sequence length="249" mass="27357">MPQGTVYILILLWTVATISSVTDAFQLSGLQPRCPRSIKLASSYNDDEFLEVDGPKAQLLEAIGYDSRVDDVPRFATFSLRSGDDGSSEKSKISSLAEDLSGYVLPLDKPSRWTLLYTEAPDLLGFRGGPLSQLISIQQLVKSSTQLELVLTYKPSSNIVQLTSSFLSDVQEDRLEQAVTFDYEVGSMNKVDLQLKGTRIEGTRFGGVPALQSPTGLPLGGFSIVYNDGDLRIDKTTQGDFLIIYKRTD</sequence>